<dbReference type="PATRIC" id="fig|651182.5.peg.1855"/>
<feature type="compositionally biased region" description="Basic and acidic residues" evidence="8">
    <location>
        <begin position="473"/>
        <end position="515"/>
    </location>
</feature>
<dbReference type="PANTHER" id="PTHR22550">
    <property type="entry name" value="SPORE GERMINATION PROTEIN"/>
    <property type="match status" value="1"/>
</dbReference>
<accession>K0NIS0</accession>
<evidence type="ECO:0000313" key="12">
    <source>
        <dbReference type="Proteomes" id="UP000007347"/>
    </source>
</evidence>
<name>K0NIS0_DESTT</name>
<dbReference type="KEGG" id="dto:TOL2_C15450"/>
<sequence>MKFAHPYLLNLLWTLIPVFGIMVYGILKRKKILSEFAGANMFSSIIPGFDPKRRWIKAVLILLASGFAIVALAGPQLGYRWEKTTQKGVDIIIALDCSKSMLAQDIKPNRLERAKREIVDLLRMMKSDRAGLVAFSGRAILQCPLTLDHEAFNVFLKVLEPGFLPVGGTNLDAAVTTSYSGFEKESDTEKAIIIITDGENTSGDVEETAKEMLKQGIKIFCIGVGDLQGAPIPDENGGFKKDASGNIVLSRVDEQGLEKLAAMTGGAYVRSVAGDMDLDVIYKDKILGTMERKTLTSGKKKVWENRYQWFLFPCLVLLLMEFVLSSKRKSHRWFVVIVAFSLSLFSAQTVPVYAKTVSSSVKQGIQAYEEQKYEQAKKHFIDAQLERPDNETLYYNIGAAAYMNKEYEHALKNFTEAARSEDVNLRHNAQYNLANTQYQMGNFNEAIKGYEAVLKKFPDDNDAKENLALAKQKKQEQEQQKSNPDKDGDDKNKDKQNNQDKQNTEGLDKNQEQEKNQNQNQNKNQNQQQDKPSSEHQQGDNPGETPSQAQDKKTQQAKGNETAASEDNQQQKQADQAMENMLNRLEDKPGSAMMPVIEERHIEKDW</sequence>
<reference evidence="11 12" key="1">
    <citation type="journal article" date="2013" name="Environ. Microbiol.">
        <title>Complete genome, catabolic sub-proteomes and key-metabolites of Desulfobacula toluolica Tol2, a marine, aromatic compound-degrading, sulfate-reducing bacterium.</title>
        <authorList>
            <person name="Wohlbrand L."/>
            <person name="Jacob J.H."/>
            <person name="Kube M."/>
            <person name="Mussmann M."/>
            <person name="Jarling R."/>
            <person name="Beck A."/>
            <person name="Amann R."/>
            <person name="Wilkes H."/>
            <person name="Reinhardt R."/>
            <person name="Rabus R."/>
        </authorList>
    </citation>
    <scope>NUCLEOTIDE SEQUENCE [LARGE SCALE GENOMIC DNA]</scope>
    <source>
        <strain evidence="12">DSM 7467 / Tol2</strain>
    </source>
</reference>
<evidence type="ECO:0000256" key="4">
    <source>
        <dbReference type="ARBA" id="ARBA00022803"/>
    </source>
</evidence>
<feature type="repeat" description="TPR" evidence="7">
    <location>
        <begin position="427"/>
        <end position="460"/>
    </location>
</feature>
<dbReference type="SUPFAM" id="SSF48452">
    <property type="entry name" value="TPR-like"/>
    <property type="match status" value="1"/>
</dbReference>
<dbReference type="Gene3D" id="1.25.40.10">
    <property type="entry name" value="Tetratricopeptide repeat domain"/>
    <property type="match status" value="1"/>
</dbReference>
<dbReference type="InterPro" id="IPR019734">
    <property type="entry name" value="TPR_rpt"/>
</dbReference>
<dbReference type="SMART" id="SM00028">
    <property type="entry name" value="TPR"/>
    <property type="match status" value="3"/>
</dbReference>
<dbReference type="Proteomes" id="UP000007347">
    <property type="component" value="Chromosome"/>
</dbReference>
<feature type="region of interest" description="Disordered" evidence="8">
    <location>
        <begin position="471"/>
        <end position="606"/>
    </location>
</feature>
<keyword evidence="4 7" id="KW-0802">TPR repeat</keyword>
<feature type="transmembrane region" description="Helical" evidence="9">
    <location>
        <begin position="307"/>
        <end position="324"/>
    </location>
</feature>
<dbReference type="PROSITE" id="PS50234">
    <property type="entry name" value="VWFA"/>
    <property type="match status" value="1"/>
</dbReference>
<feature type="compositionally biased region" description="Polar residues" evidence="8">
    <location>
        <begin position="539"/>
        <end position="549"/>
    </location>
</feature>
<evidence type="ECO:0000256" key="9">
    <source>
        <dbReference type="SAM" id="Phobius"/>
    </source>
</evidence>
<dbReference type="Pfam" id="PF07719">
    <property type="entry name" value="TPR_2"/>
    <property type="match status" value="1"/>
</dbReference>
<dbReference type="InterPro" id="IPR013105">
    <property type="entry name" value="TPR_2"/>
</dbReference>
<feature type="transmembrane region" description="Helical" evidence="9">
    <location>
        <begin position="6"/>
        <end position="27"/>
    </location>
</feature>
<organism evidence="11 12">
    <name type="scientific">Desulfobacula toluolica (strain DSM 7467 / Tol2)</name>
    <dbReference type="NCBI Taxonomy" id="651182"/>
    <lineage>
        <taxon>Bacteria</taxon>
        <taxon>Pseudomonadati</taxon>
        <taxon>Thermodesulfobacteriota</taxon>
        <taxon>Desulfobacteria</taxon>
        <taxon>Desulfobacterales</taxon>
        <taxon>Desulfobacteraceae</taxon>
        <taxon>Desulfobacula</taxon>
    </lineage>
</organism>
<feature type="transmembrane region" description="Helical" evidence="9">
    <location>
        <begin position="55"/>
        <end position="74"/>
    </location>
</feature>
<dbReference type="Pfam" id="PF13432">
    <property type="entry name" value="TPR_16"/>
    <property type="match status" value="1"/>
</dbReference>
<feature type="compositionally biased region" description="Low complexity" evidence="8">
    <location>
        <begin position="516"/>
        <end position="529"/>
    </location>
</feature>
<keyword evidence="12" id="KW-1185">Reference proteome</keyword>
<feature type="domain" description="VWFA" evidence="10">
    <location>
        <begin position="90"/>
        <end position="290"/>
    </location>
</feature>
<dbReference type="SMART" id="SM00327">
    <property type="entry name" value="VWA"/>
    <property type="match status" value="1"/>
</dbReference>
<dbReference type="EMBL" id="FO203503">
    <property type="protein sequence ID" value="CCK79708.1"/>
    <property type="molecule type" value="Genomic_DNA"/>
</dbReference>
<dbReference type="OrthoDB" id="9807628at2"/>
<dbReference type="InterPro" id="IPR002035">
    <property type="entry name" value="VWF_A"/>
</dbReference>
<keyword evidence="6 9" id="KW-0472">Membrane</keyword>
<dbReference type="AlphaFoldDB" id="K0NIS0"/>
<keyword evidence="1" id="KW-1003">Cell membrane</keyword>
<dbReference type="HOGENOM" id="CLU_024570_3_1_7"/>
<keyword evidence="3" id="KW-0677">Repeat</keyword>
<dbReference type="SUPFAM" id="SSF53300">
    <property type="entry name" value="vWA-like"/>
    <property type="match status" value="1"/>
</dbReference>
<feature type="repeat" description="TPR" evidence="7">
    <location>
        <begin position="391"/>
        <end position="424"/>
    </location>
</feature>
<dbReference type="InterPro" id="IPR011990">
    <property type="entry name" value="TPR-like_helical_dom_sf"/>
</dbReference>
<keyword evidence="2 9" id="KW-0812">Transmembrane</keyword>
<evidence type="ECO:0000256" key="1">
    <source>
        <dbReference type="ARBA" id="ARBA00022475"/>
    </source>
</evidence>
<evidence type="ECO:0000313" key="11">
    <source>
        <dbReference type="EMBL" id="CCK79708.1"/>
    </source>
</evidence>
<feature type="transmembrane region" description="Helical" evidence="9">
    <location>
        <begin position="333"/>
        <end position="354"/>
    </location>
</feature>
<dbReference type="Gene3D" id="3.40.50.410">
    <property type="entry name" value="von Willebrand factor, type A domain"/>
    <property type="match status" value="1"/>
</dbReference>
<keyword evidence="5 9" id="KW-1133">Transmembrane helix</keyword>
<proteinExistence type="predicted"/>
<dbReference type="InterPro" id="IPR050768">
    <property type="entry name" value="UPF0353/GerABKA_families"/>
</dbReference>
<evidence type="ECO:0000256" key="5">
    <source>
        <dbReference type="ARBA" id="ARBA00022989"/>
    </source>
</evidence>
<protein>
    <submittedName>
        <fullName evidence="11">von Willebrand factor, tetratricopeptide domain protein</fullName>
    </submittedName>
</protein>
<gene>
    <name evidence="11" type="ordered locus">TOL2_C15450</name>
</gene>
<feature type="compositionally biased region" description="Basic and acidic residues" evidence="8">
    <location>
        <begin position="597"/>
        <end position="606"/>
    </location>
</feature>
<dbReference type="PROSITE" id="PS50005">
    <property type="entry name" value="TPR"/>
    <property type="match status" value="2"/>
</dbReference>
<dbReference type="RefSeq" id="WP_014957052.1">
    <property type="nucleotide sequence ID" value="NC_018645.1"/>
</dbReference>
<feature type="compositionally biased region" description="Polar residues" evidence="8">
    <location>
        <begin position="556"/>
        <end position="574"/>
    </location>
</feature>
<evidence type="ECO:0000256" key="3">
    <source>
        <dbReference type="ARBA" id="ARBA00022737"/>
    </source>
</evidence>
<dbReference type="STRING" id="651182.TOL2_C15450"/>
<evidence type="ECO:0000256" key="8">
    <source>
        <dbReference type="SAM" id="MobiDB-lite"/>
    </source>
</evidence>
<evidence type="ECO:0000259" key="10">
    <source>
        <dbReference type="PROSITE" id="PS50234"/>
    </source>
</evidence>
<evidence type="ECO:0000256" key="6">
    <source>
        <dbReference type="ARBA" id="ARBA00023136"/>
    </source>
</evidence>
<evidence type="ECO:0000256" key="7">
    <source>
        <dbReference type="PROSITE-ProRule" id="PRU00339"/>
    </source>
</evidence>
<dbReference type="InterPro" id="IPR036465">
    <property type="entry name" value="vWFA_dom_sf"/>
</dbReference>
<dbReference type="Pfam" id="PF13519">
    <property type="entry name" value="VWA_2"/>
    <property type="match status" value="1"/>
</dbReference>
<evidence type="ECO:0000256" key="2">
    <source>
        <dbReference type="ARBA" id="ARBA00022692"/>
    </source>
</evidence>
<dbReference type="PANTHER" id="PTHR22550:SF5">
    <property type="entry name" value="LEUCINE ZIPPER PROTEIN 4"/>
    <property type="match status" value="1"/>
</dbReference>